<protein>
    <submittedName>
        <fullName evidence="1">Uncharacterized protein</fullName>
    </submittedName>
</protein>
<accession>A0A6M3IRA3</accession>
<name>A0A6M3IRA3_9ZZZZ</name>
<reference evidence="1" key="1">
    <citation type="submission" date="2020-03" db="EMBL/GenBank/DDBJ databases">
        <title>The deep terrestrial virosphere.</title>
        <authorList>
            <person name="Holmfeldt K."/>
            <person name="Nilsson E."/>
            <person name="Simone D."/>
            <person name="Lopez-Fernandez M."/>
            <person name="Wu X."/>
            <person name="de Brujin I."/>
            <person name="Lundin D."/>
            <person name="Andersson A."/>
            <person name="Bertilsson S."/>
            <person name="Dopson M."/>
        </authorList>
    </citation>
    <scope>NUCLEOTIDE SEQUENCE</scope>
    <source>
        <strain evidence="1">MM415B01380</strain>
    </source>
</reference>
<gene>
    <name evidence="1" type="ORF">MM415B01380_0019</name>
</gene>
<organism evidence="1">
    <name type="scientific">viral metagenome</name>
    <dbReference type="NCBI Taxonomy" id="1070528"/>
    <lineage>
        <taxon>unclassified sequences</taxon>
        <taxon>metagenomes</taxon>
        <taxon>organismal metagenomes</taxon>
    </lineage>
</organism>
<sequence length="75" mass="8112">MTAKVKLTCLETDTSDGLTLSDSAAQELRNMLPGTSEEVPDLLCVVESVDNSAIDAIIKCLQEELSKGWCDEIHS</sequence>
<proteinExistence type="predicted"/>
<dbReference type="AlphaFoldDB" id="A0A6M3IRA3"/>
<dbReference type="EMBL" id="MT141348">
    <property type="protein sequence ID" value="QJA58962.1"/>
    <property type="molecule type" value="Genomic_DNA"/>
</dbReference>
<evidence type="ECO:0000313" key="1">
    <source>
        <dbReference type="EMBL" id="QJA58962.1"/>
    </source>
</evidence>